<dbReference type="AlphaFoldDB" id="K9WA32"/>
<dbReference type="RefSeq" id="WP_015180541.1">
    <property type="nucleotide sequence ID" value="NC_019738.1"/>
</dbReference>
<organism evidence="1 2">
    <name type="scientific">Allocoleopsis franciscana PCC 7113</name>
    <dbReference type="NCBI Taxonomy" id="1173027"/>
    <lineage>
        <taxon>Bacteria</taxon>
        <taxon>Bacillati</taxon>
        <taxon>Cyanobacteriota</taxon>
        <taxon>Cyanophyceae</taxon>
        <taxon>Coleofasciculales</taxon>
        <taxon>Coleofasciculaceae</taxon>
        <taxon>Allocoleopsis</taxon>
        <taxon>Allocoleopsis franciscana</taxon>
    </lineage>
</organism>
<dbReference type="OrthoDB" id="9885373at2"/>
<reference evidence="1 2" key="1">
    <citation type="submission" date="2012-06" db="EMBL/GenBank/DDBJ databases">
        <title>Finished chromosome of genome of Microcoleus sp. PCC 7113.</title>
        <authorList>
            <consortium name="US DOE Joint Genome Institute"/>
            <person name="Gugger M."/>
            <person name="Coursin T."/>
            <person name="Rippka R."/>
            <person name="Tandeau De Marsac N."/>
            <person name="Huntemann M."/>
            <person name="Wei C.-L."/>
            <person name="Han J."/>
            <person name="Detter J.C."/>
            <person name="Han C."/>
            <person name="Tapia R."/>
            <person name="Chen A."/>
            <person name="Kyrpides N."/>
            <person name="Mavromatis K."/>
            <person name="Markowitz V."/>
            <person name="Szeto E."/>
            <person name="Ivanova N."/>
            <person name="Pagani I."/>
            <person name="Pati A."/>
            <person name="Goodwin L."/>
            <person name="Nordberg H.P."/>
            <person name="Cantor M.N."/>
            <person name="Hua S.X."/>
            <person name="Woyke T."/>
            <person name="Kerfeld C.A."/>
        </authorList>
    </citation>
    <scope>NUCLEOTIDE SEQUENCE [LARGE SCALE GENOMIC DNA]</scope>
    <source>
        <strain evidence="1 2">PCC 7113</strain>
    </source>
</reference>
<accession>K9WA32</accession>
<keyword evidence="2" id="KW-1185">Reference proteome</keyword>
<dbReference type="EMBL" id="CP003630">
    <property type="protein sequence ID" value="AFZ16377.1"/>
    <property type="molecule type" value="Genomic_DNA"/>
</dbReference>
<evidence type="ECO:0000313" key="2">
    <source>
        <dbReference type="Proteomes" id="UP000010471"/>
    </source>
</evidence>
<sequence length="70" mass="8302">MEAIHQVIRLNYTCISEYIQAELTFLSEVSELTDDERFRQSIAEVIYSLNDLSDTLTLQRRYLKPRFDAE</sequence>
<protein>
    <submittedName>
        <fullName evidence="1">Uncharacterized protein</fullName>
    </submittedName>
</protein>
<dbReference type="KEGG" id="mic:Mic7113_0458"/>
<dbReference type="HOGENOM" id="CLU_2753385_0_0_3"/>
<dbReference type="Proteomes" id="UP000010471">
    <property type="component" value="Chromosome"/>
</dbReference>
<name>K9WA32_9CYAN</name>
<gene>
    <name evidence="1" type="ORF">Mic7113_0458</name>
</gene>
<evidence type="ECO:0000313" key="1">
    <source>
        <dbReference type="EMBL" id="AFZ16377.1"/>
    </source>
</evidence>
<proteinExistence type="predicted"/>